<dbReference type="Gene3D" id="1.10.390.10">
    <property type="entry name" value="Neutral Protease Domain 2"/>
    <property type="match status" value="1"/>
</dbReference>
<keyword evidence="5" id="KW-0378">Hydrolase</keyword>
<sequence length="657" mass="71786">MKARIFLSLFFLGFLLVFPLYWHPSKASSQEVTPTPTESPTPTPTPAPGFIETGGTVVFEGEHFDSNITRDGHTWTSGSDAGAVGGTYINTPNNGLKYTPPDSAETQYLITLSTTGTYYVWLRGYAPNGTGNAIGVGLDGAPTTNPINFANYNSWIWGNTDSTGSPVEITVSSAGTHTFSVWERKDGTRLDRVVLTTSSTAPLGNGPDESPRNTPTVTPTPTETVTPTPTITNTPTPTPTVTPVPGKSTMNLKSSYSFDVNLDYGASKITVDQTVNITNKSNEQVSTLNFSVIPQAFGEFNLKSLTVDGKNADYSWTNNSNLAVNLNDYLNSGDQTTVNISFVENPTNDTSTYLKSSLSKANGIMQVSNWFPIISNGHALRMPGDSQYSLVSDSFHMELRLNRSMPFAAPGTVSSPTTLKRVVNFGPARNFAFSVCPKCKTKTGTIDGIKVKAVYLSGSGGATAFTNAKNSLHTFNTKFVKYPYDTYVVAQATRPNSGNEFPGIIFVGDTKLESLDVVRHETAHQWFYGLLGNDQMNDPWLDEAFAQWAGSGFTGHKYCSGKLVSSSIYDFPDKFDYKTAGNCGSYDQTVYYKGATFIEGVRTRMGDTAFFNSLNNLFSNYRFDAISTSIVARNWLDYSPNNSRDSLRNYMQNYINW</sequence>
<organism evidence="5 6">
    <name type="scientific">Candidatus Beckwithbacteria bacterium GW2011_GWA2_43_10</name>
    <dbReference type="NCBI Taxonomy" id="1618369"/>
    <lineage>
        <taxon>Bacteria</taxon>
        <taxon>Candidatus Beckwithiibacteriota</taxon>
    </lineage>
</organism>
<keyword evidence="1" id="KW-0479">Metal-binding</keyword>
<feature type="region of interest" description="Disordered" evidence="2">
    <location>
        <begin position="197"/>
        <end position="246"/>
    </location>
</feature>
<accession>A0A0G1C3H9</accession>
<evidence type="ECO:0000313" key="6">
    <source>
        <dbReference type="Proteomes" id="UP000034213"/>
    </source>
</evidence>
<feature type="binding site" evidence="1">
    <location>
        <position position="520"/>
    </location>
    <ligand>
        <name>Zn(2+)</name>
        <dbReference type="ChEBI" id="CHEBI:29105"/>
        <note>catalytic</note>
    </ligand>
</feature>
<feature type="binding site" evidence="1">
    <location>
        <position position="543"/>
    </location>
    <ligand>
        <name>Zn(2+)</name>
        <dbReference type="ChEBI" id="CHEBI:29105"/>
        <note>catalytic</note>
    </ligand>
</feature>
<protein>
    <submittedName>
        <fullName evidence="5">Peptidase M1 membrane alanine aminopeptidase</fullName>
    </submittedName>
</protein>
<gene>
    <name evidence="5" type="ORF">UV54_C0019G0004</name>
</gene>
<dbReference type="PANTHER" id="PTHR45726:SF3">
    <property type="entry name" value="LEUKOTRIENE A-4 HYDROLASE"/>
    <property type="match status" value="1"/>
</dbReference>
<keyword evidence="5" id="KW-0031">Aminopeptidase</keyword>
<dbReference type="SUPFAM" id="SSF55486">
    <property type="entry name" value="Metalloproteases ('zincins'), catalytic domain"/>
    <property type="match status" value="1"/>
</dbReference>
<dbReference type="Pfam" id="PF17829">
    <property type="entry name" value="GH115_C"/>
    <property type="match status" value="1"/>
</dbReference>
<keyword evidence="5" id="KW-0645">Protease</keyword>
<dbReference type="InterPro" id="IPR041437">
    <property type="entry name" value="GH115_C"/>
</dbReference>
<dbReference type="InterPro" id="IPR014782">
    <property type="entry name" value="Peptidase_M1_dom"/>
</dbReference>
<dbReference type="PATRIC" id="fig|1618369.3.peg.319"/>
<evidence type="ECO:0000256" key="1">
    <source>
        <dbReference type="PIRSR" id="PIRSR634015-3"/>
    </source>
</evidence>
<dbReference type="AlphaFoldDB" id="A0A0G1C3H9"/>
<evidence type="ECO:0000256" key="2">
    <source>
        <dbReference type="SAM" id="MobiDB-lite"/>
    </source>
</evidence>
<dbReference type="GO" id="GO:0004177">
    <property type="term" value="F:aminopeptidase activity"/>
    <property type="evidence" value="ECO:0007669"/>
    <property type="project" value="UniProtKB-KW"/>
</dbReference>
<feature type="domain" description="Gylcosyl hydrolase 115 C-terminal" evidence="4">
    <location>
        <begin position="49"/>
        <end position="209"/>
    </location>
</feature>
<proteinExistence type="predicted"/>
<keyword evidence="1" id="KW-0862">Zinc</keyword>
<dbReference type="PANTHER" id="PTHR45726">
    <property type="entry name" value="LEUKOTRIENE A-4 HYDROLASE"/>
    <property type="match status" value="1"/>
</dbReference>
<dbReference type="Gene3D" id="2.60.120.1620">
    <property type="match status" value="1"/>
</dbReference>
<dbReference type="GO" id="GO:0008237">
    <property type="term" value="F:metallopeptidase activity"/>
    <property type="evidence" value="ECO:0007669"/>
    <property type="project" value="InterPro"/>
</dbReference>
<dbReference type="GO" id="GO:0008270">
    <property type="term" value="F:zinc ion binding"/>
    <property type="evidence" value="ECO:0007669"/>
    <property type="project" value="InterPro"/>
</dbReference>
<evidence type="ECO:0000259" key="4">
    <source>
        <dbReference type="Pfam" id="PF17829"/>
    </source>
</evidence>
<dbReference type="EMBL" id="LCEW01000019">
    <property type="protein sequence ID" value="KKS80014.1"/>
    <property type="molecule type" value="Genomic_DNA"/>
</dbReference>
<dbReference type="STRING" id="1618369.UV54_C0019G0004"/>
<comment type="caution">
    <text evidence="5">The sequence shown here is derived from an EMBL/GenBank/DDBJ whole genome shotgun (WGS) entry which is preliminary data.</text>
</comment>
<feature type="compositionally biased region" description="Low complexity" evidence="2">
    <location>
        <begin position="214"/>
        <end position="235"/>
    </location>
</feature>
<evidence type="ECO:0000259" key="3">
    <source>
        <dbReference type="Pfam" id="PF01433"/>
    </source>
</evidence>
<feature type="binding site" evidence="1">
    <location>
        <position position="524"/>
    </location>
    <ligand>
        <name>Zn(2+)</name>
        <dbReference type="ChEBI" id="CHEBI:29105"/>
        <note>catalytic</note>
    </ligand>
</feature>
<dbReference type="Pfam" id="PF01433">
    <property type="entry name" value="Peptidase_M1"/>
    <property type="match status" value="1"/>
</dbReference>
<dbReference type="InterPro" id="IPR034015">
    <property type="entry name" value="M1_LTA4H"/>
</dbReference>
<feature type="region of interest" description="Disordered" evidence="2">
    <location>
        <begin position="29"/>
        <end position="52"/>
    </location>
</feature>
<dbReference type="InterPro" id="IPR027268">
    <property type="entry name" value="Peptidase_M4/M1_CTD_sf"/>
</dbReference>
<name>A0A0G1C3H9_9BACT</name>
<comment type="cofactor">
    <cofactor evidence="1">
        <name>Zn(2+)</name>
        <dbReference type="ChEBI" id="CHEBI:29105"/>
    </cofactor>
    <text evidence="1">Binds 1 zinc ion per subunit.</text>
</comment>
<evidence type="ECO:0000313" key="5">
    <source>
        <dbReference type="EMBL" id="KKS80014.1"/>
    </source>
</evidence>
<feature type="domain" description="Peptidase M1 membrane alanine aminopeptidase" evidence="3">
    <location>
        <begin position="511"/>
        <end position="629"/>
    </location>
</feature>
<reference evidence="5 6" key="1">
    <citation type="journal article" date="2015" name="Nature">
        <title>rRNA introns, odd ribosomes, and small enigmatic genomes across a large radiation of phyla.</title>
        <authorList>
            <person name="Brown C.T."/>
            <person name="Hug L.A."/>
            <person name="Thomas B.C."/>
            <person name="Sharon I."/>
            <person name="Castelle C.J."/>
            <person name="Singh A."/>
            <person name="Wilkins M.J."/>
            <person name="Williams K.H."/>
            <person name="Banfield J.F."/>
        </authorList>
    </citation>
    <scope>NUCLEOTIDE SEQUENCE [LARGE SCALE GENOMIC DNA]</scope>
</reference>
<feature type="compositionally biased region" description="Pro residues" evidence="2">
    <location>
        <begin position="37"/>
        <end position="47"/>
    </location>
</feature>
<dbReference type="Proteomes" id="UP000034213">
    <property type="component" value="Unassembled WGS sequence"/>
</dbReference>